<evidence type="ECO:0000259" key="1">
    <source>
        <dbReference type="Pfam" id="PF10105"/>
    </source>
</evidence>
<dbReference type="STRING" id="1122934.SAMN02745691_00071"/>
<sequence>MKIRVKFSKTGRMVYLGHLDIMRYFQKAIRRAGVDIAYSQGYNPHQKMSFSAPLSLGIESLAEYMDITLNSLPSAAWLKDILQKQMVPGMDILSITLLPDDAESAMTVLAAADYEVIVRNDVIENMDLSRMDAFYSQEEIHIVRKTKKSETEIDIKPLIYSLHEDDGVIFMRLASGSVQNLKPDLVMKAYFSYIGLDIPEHCIRIKRVEQFGENFVSLEDMGLQMD</sequence>
<feature type="domain" description="DUF2344" evidence="1">
    <location>
        <begin position="2"/>
        <end position="183"/>
    </location>
</feature>
<organism evidence="2 3">
    <name type="scientific">Parasporobacterium paucivorans DSM 15970</name>
    <dbReference type="NCBI Taxonomy" id="1122934"/>
    <lineage>
        <taxon>Bacteria</taxon>
        <taxon>Bacillati</taxon>
        <taxon>Bacillota</taxon>
        <taxon>Clostridia</taxon>
        <taxon>Lachnospirales</taxon>
        <taxon>Lachnospiraceae</taxon>
        <taxon>Parasporobacterium</taxon>
    </lineage>
</organism>
<proteinExistence type="predicted"/>
<dbReference type="AlphaFoldDB" id="A0A1M6A5M2"/>
<dbReference type="InterPro" id="IPR018768">
    <property type="entry name" value="DUF2344"/>
</dbReference>
<dbReference type="Proteomes" id="UP000184342">
    <property type="component" value="Unassembled WGS sequence"/>
</dbReference>
<dbReference type="EMBL" id="FQYT01000002">
    <property type="protein sequence ID" value="SHI31758.1"/>
    <property type="molecule type" value="Genomic_DNA"/>
</dbReference>
<protein>
    <submittedName>
        <fullName evidence="2">Radical SAM-linked protein</fullName>
    </submittedName>
</protein>
<evidence type="ECO:0000313" key="2">
    <source>
        <dbReference type="EMBL" id="SHI31758.1"/>
    </source>
</evidence>
<gene>
    <name evidence="2" type="ORF">SAMN02745691_00071</name>
</gene>
<name>A0A1M6A5M2_9FIRM</name>
<accession>A0A1M6A5M2</accession>
<dbReference type="NCBIfam" id="TIGR03936">
    <property type="entry name" value="sam_1_link_chp"/>
    <property type="match status" value="1"/>
</dbReference>
<evidence type="ECO:0000313" key="3">
    <source>
        <dbReference type="Proteomes" id="UP000184342"/>
    </source>
</evidence>
<dbReference type="Pfam" id="PF10105">
    <property type="entry name" value="DUF2344"/>
    <property type="match status" value="1"/>
</dbReference>
<reference evidence="2 3" key="1">
    <citation type="submission" date="2016-11" db="EMBL/GenBank/DDBJ databases">
        <authorList>
            <person name="Jaros S."/>
            <person name="Januszkiewicz K."/>
            <person name="Wedrychowicz H."/>
        </authorList>
    </citation>
    <scope>NUCLEOTIDE SEQUENCE [LARGE SCALE GENOMIC DNA]</scope>
    <source>
        <strain evidence="2 3">DSM 15970</strain>
    </source>
</reference>
<dbReference type="RefSeq" id="WP_073992378.1">
    <property type="nucleotide sequence ID" value="NZ_FQYT01000002.1"/>
</dbReference>
<keyword evidence="3" id="KW-1185">Reference proteome</keyword>